<proteinExistence type="predicted"/>
<evidence type="ECO:0000256" key="1">
    <source>
        <dbReference type="SAM" id="MobiDB-lite"/>
    </source>
</evidence>
<keyword evidence="3" id="KW-1185">Reference proteome</keyword>
<reference evidence="2 3" key="1">
    <citation type="submission" date="2019-07" db="EMBL/GenBank/DDBJ databases">
        <title>De Novo Assembly of kiwifruit Actinidia rufa.</title>
        <authorList>
            <person name="Sugita-Konishi S."/>
            <person name="Sato K."/>
            <person name="Mori E."/>
            <person name="Abe Y."/>
            <person name="Kisaki G."/>
            <person name="Hamano K."/>
            <person name="Suezawa K."/>
            <person name="Otani M."/>
            <person name="Fukuda T."/>
            <person name="Manabe T."/>
            <person name="Gomi K."/>
            <person name="Tabuchi M."/>
            <person name="Akimitsu K."/>
            <person name="Kataoka I."/>
        </authorList>
    </citation>
    <scope>NUCLEOTIDE SEQUENCE [LARGE SCALE GENOMIC DNA]</scope>
    <source>
        <strain evidence="3">cv. Fuchu</strain>
    </source>
</reference>
<evidence type="ECO:0000313" key="3">
    <source>
        <dbReference type="Proteomes" id="UP000585474"/>
    </source>
</evidence>
<organism evidence="2 3">
    <name type="scientific">Actinidia rufa</name>
    <dbReference type="NCBI Taxonomy" id="165716"/>
    <lineage>
        <taxon>Eukaryota</taxon>
        <taxon>Viridiplantae</taxon>
        <taxon>Streptophyta</taxon>
        <taxon>Embryophyta</taxon>
        <taxon>Tracheophyta</taxon>
        <taxon>Spermatophyta</taxon>
        <taxon>Magnoliopsida</taxon>
        <taxon>eudicotyledons</taxon>
        <taxon>Gunneridae</taxon>
        <taxon>Pentapetalae</taxon>
        <taxon>asterids</taxon>
        <taxon>Ericales</taxon>
        <taxon>Actinidiaceae</taxon>
        <taxon>Actinidia</taxon>
    </lineage>
</organism>
<evidence type="ECO:0000313" key="2">
    <source>
        <dbReference type="EMBL" id="GFY90555.1"/>
    </source>
</evidence>
<sequence length="67" mass="7350">MADKNVAKLYPDTEQSGAEAGWRSKSKGDTVIPSPKKSVKRMMVEFFKYSANKYRNKPKVSPGAAAA</sequence>
<dbReference type="EMBL" id="BJWL01000007">
    <property type="protein sequence ID" value="GFY90555.1"/>
    <property type="molecule type" value="Genomic_DNA"/>
</dbReference>
<dbReference type="Proteomes" id="UP000585474">
    <property type="component" value="Unassembled WGS sequence"/>
</dbReference>
<comment type="caution">
    <text evidence="2">The sequence shown here is derived from an EMBL/GenBank/DDBJ whole genome shotgun (WGS) entry which is preliminary data.</text>
</comment>
<name>A0A7J0EVS4_9ERIC</name>
<gene>
    <name evidence="2" type="ORF">Acr_07g0007520</name>
</gene>
<accession>A0A7J0EVS4</accession>
<dbReference type="AlphaFoldDB" id="A0A7J0EVS4"/>
<feature type="region of interest" description="Disordered" evidence="1">
    <location>
        <begin position="1"/>
        <end position="34"/>
    </location>
</feature>
<protein>
    <submittedName>
        <fullName evidence="2">Uncharacterized protein</fullName>
    </submittedName>
</protein>